<evidence type="ECO:0000259" key="1">
    <source>
        <dbReference type="Pfam" id="PF17667"/>
    </source>
</evidence>
<feature type="domain" description="Fungal-type protein kinase" evidence="1">
    <location>
        <begin position="314"/>
        <end position="429"/>
    </location>
</feature>
<dbReference type="OrthoDB" id="5569250at2759"/>
<proteinExistence type="predicted"/>
<dbReference type="HOGENOM" id="CLU_479009_0_0_1"/>
<dbReference type="InterPro" id="IPR040976">
    <property type="entry name" value="Pkinase_fungal"/>
</dbReference>
<evidence type="ECO:0000313" key="3">
    <source>
        <dbReference type="Proteomes" id="UP000053424"/>
    </source>
</evidence>
<dbReference type="PANTHER" id="PTHR38248">
    <property type="entry name" value="FUNK1 6"/>
    <property type="match status" value="1"/>
</dbReference>
<reference evidence="2 3" key="1">
    <citation type="submission" date="2014-04" db="EMBL/GenBank/DDBJ databases">
        <authorList>
            <consortium name="DOE Joint Genome Institute"/>
            <person name="Kuo A."/>
            <person name="Gay G."/>
            <person name="Dore J."/>
            <person name="Kohler A."/>
            <person name="Nagy L.G."/>
            <person name="Floudas D."/>
            <person name="Copeland A."/>
            <person name="Barry K.W."/>
            <person name="Cichocki N."/>
            <person name="Veneault-Fourrey C."/>
            <person name="LaButti K."/>
            <person name="Lindquist E.A."/>
            <person name="Lipzen A."/>
            <person name="Lundell T."/>
            <person name="Morin E."/>
            <person name="Murat C."/>
            <person name="Sun H."/>
            <person name="Tunlid A."/>
            <person name="Henrissat B."/>
            <person name="Grigoriev I.V."/>
            <person name="Hibbett D.S."/>
            <person name="Martin F."/>
            <person name="Nordberg H.P."/>
            <person name="Cantor M.N."/>
            <person name="Hua S.X."/>
        </authorList>
    </citation>
    <scope>NUCLEOTIDE SEQUENCE [LARGE SCALE GENOMIC DNA]</scope>
    <source>
        <strain evidence="3">h7</strain>
    </source>
</reference>
<feature type="domain" description="Fungal-type protein kinase" evidence="1">
    <location>
        <begin position="82"/>
        <end position="163"/>
    </location>
</feature>
<dbReference type="SUPFAM" id="SSF56112">
    <property type="entry name" value="Protein kinase-like (PK-like)"/>
    <property type="match status" value="1"/>
</dbReference>
<dbReference type="Proteomes" id="UP000053424">
    <property type="component" value="Unassembled WGS sequence"/>
</dbReference>
<sequence length="569" mass="64945">MASIYVHRVNSSSGTTVFSSRCCPSNGWFPVKLTSTFAKDTNEGQGSPNFRFLALVAQPITSLQQNVLWKTYWETIKCHYFGVQHGDISILNLMHRNRTCVLSDFDLVPSIIPGKLHPRGFDPPGLMPFPPLDLLVAGALSGKVERRYRHGLESFFWVLAWIIAHYDNGAECKSISAAYRLWLHEDIGLRSSTKTKTLHDLEIITTTSHRPLAGPTVVFRNFWKVFRDRRQQEARALAQDFPWSLCGERSDTSSLDVALVELSDEQVLHDLLRVFSSNPTADRLTSRGFLHSIPYSQLLTPHYMSNAKGPRKLCILPFDTTQPITSLQEKALWKAYWEIINCHYIIWKGGIHHGNISISNPMHCDGMGLLNDFDLSPSTTPGNPYFRGFDRTITPFKALDLLSVDAQDRKVEPRYRHDLESFFWVLVWIATCYDNGVQRISNSDLRLWLHQNVSACLHAKSHILRDRRLLVSSMTNSYLPPVLSVLHKYWASFFVQQERQKDPSTDELMWQKFKGNSVAWSSTDTGAIEPSDEEILRKLLHAFISDPTAHLLRAESFLEDIPFSLFPNP</sequence>
<accession>A0A0C3CG48</accession>
<evidence type="ECO:0000313" key="2">
    <source>
        <dbReference type="EMBL" id="KIM43119.1"/>
    </source>
</evidence>
<name>A0A0C3CG48_HEBCY</name>
<dbReference type="EMBL" id="KN831776">
    <property type="protein sequence ID" value="KIM43119.1"/>
    <property type="molecule type" value="Genomic_DNA"/>
</dbReference>
<organism evidence="2 3">
    <name type="scientific">Hebeloma cylindrosporum</name>
    <dbReference type="NCBI Taxonomy" id="76867"/>
    <lineage>
        <taxon>Eukaryota</taxon>
        <taxon>Fungi</taxon>
        <taxon>Dikarya</taxon>
        <taxon>Basidiomycota</taxon>
        <taxon>Agaricomycotina</taxon>
        <taxon>Agaricomycetes</taxon>
        <taxon>Agaricomycetidae</taxon>
        <taxon>Agaricales</taxon>
        <taxon>Agaricineae</taxon>
        <taxon>Hymenogastraceae</taxon>
        <taxon>Hebeloma</taxon>
    </lineage>
</organism>
<gene>
    <name evidence="2" type="ORF">M413DRAFT_26308</name>
</gene>
<keyword evidence="3" id="KW-1185">Reference proteome</keyword>
<dbReference type="InterPro" id="IPR011009">
    <property type="entry name" value="Kinase-like_dom_sf"/>
</dbReference>
<dbReference type="Pfam" id="PF17667">
    <property type="entry name" value="Pkinase_fungal"/>
    <property type="match status" value="2"/>
</dbReference>
<reference evidence="3" key="2">
    <citation type="submission" date="2015-01" db="EMBL/GenBank/DDBJ databases">
        <title>Evolutionary Origins and Diversification of the Mycorrhizal Mutualists.</title>
        <authorList>
            <consortium name="DOE Joint Genome Institute"/>
            <consortium name="Mycorrhizal Genomics Consortium"/>
            <person name="Kohler A."/>
            <person name="Kuo A."/>
            <person name="Nagy L.G."/>
            <person name="Floudas D."/>
            <person name="Copeland A."/>
            <person name="Barry K.W."/>
            <person name="Cichocki N."/>
            <person name="Veneault-Fourrey C."/>
            <person name="LaButti K."/>
            <person name="Lindquist E.A."/>
            <person name="Lipzen A."/>
            <person name="Lundell T."/>
            <person name="Morin E."/>
            <person name="Murat C."/>
            <person name="Riley R."/>
            <person name="Ohm R."/>
            <person name="Sun H."/>
            <person name="Tunlid A."/>
            <person name="Henrissat B."/>
            <person name="Grigoriev I.V."/>
            <person name="Hibbett D.S."/>
            <person name="Martin F."/>
        </authorList>
    </citation>
    <scope>NUCLEOTIDE SEQUENCE [LARGE SCALE GENOMIC DNA]</scope>
    <source>
        <strain evidence="3">h7</strain>
    </source>
</reference>
<dbReference type="PANTHER" id="PTHR38248:SF2">
    <property type="entry name" value="FUNK1 11"/>
    <property type="match status" value="1"/>
</dbReference>
<protein>
    <recommendedName>
        <fullName evidence="1">Fungal-type protein kinase domain-containing protein</fullName>
    </recommendedName>
</protein>
<dbReference type="AlphaFoldDB" id="A0A0C3CG48"/>